<feature type="transmembrane region" description="Helical" evidence="10">
    <location>
        <begin position="184"/>
        <end position="203"/>
    </location>
</feature>
<evidence type="ECO:0000256" key="1">
    <source>
        <dbReference type="ARBA" id="ARBA00004141"/>
    </source>
</evidence>
<dbReference type="EMBL" id="ATLV01018623">
    <property type="status" value="NOT_ANNOTATED_CDS"/>
    <property type="molecule type" value="Genomic_DNA"/>
</dbReference>
<feature type="transmembrane region" description="Helical" evidence="10">
    <location>
        <begin position="160"/>
        <end position="178"/>
    </location>
</feature>
<evidence type="ECO:0000256" key="2">
    <source>
        <dbReference type="ARBA" id="ARBA00022516"/>
    </source>
</evidence>
<feature type="transmembrane region" description="Helical" evidence="10">
    <location>
        <begin position="78"/>
        <end position="97"/>
    </location>
</feature>
<keyword evidence="8 10" id="KW-0472">Membrane</keyword>
<accession>A0A084VZA2</accession>
<dbReference type="GO" id="GO:0009922">
    <property type="term" value="F:fatty acid elongase activity"/>
    <property type="evidence" value="ECO:0007669"/>
    <property type="project" value="UniProtKB-EC"/>
</dbReference>
<keyword evidence="6 10" id="KW-1133">Transmembrane helix</keyword>
<dbReference type="PANTHER" id="PTHR11157">
    <property type="entry name" value="FATTY ACID ACYL TRANSFERASE-RELATED"/>
    <property type="match status" value="1"/>
</dbReference>
<dbReference type="VEuPathDB" id="VectorBase:ASIS019207"/>
<feature type="transmembrane region" description="Helical" evidence="10">
    <location>
        <begin position="215"/>
        <end position="236"/>
    </location>
</feature>
<reference evidence="12" key="2">
    <citation type="submission" date="2020-05" db="UniProtKB">
        <authorList>
            <consortium name="EnsemblMetazoa"/>
        </authorList>
    </citation>
    <scope>IDENTIFICATION</scope>
</reference>
<dbReference type="Proteomes" id="UP000030765">
    <property type="component" value="Unassembled WGS sequence"/>
</dbReference>
<dbReference type="OrthoDB" id="434092at2759"/>
<comment type="subcellular location">
    <subcellularLocation>
        <location evidence="1">Membrane</location>
        <topology evidence="1">Multi-pass membrane protein</topology>
    </subcellularLocation>
</comment>
<name>A0A084VZA2_ANOSI</name>
<proteinExistence type="inferred from homology"/>
<dbReference type="OMA" id="CAANKTI"/>
<dbReference type="GO" id="GO:0034626">
    <property type="term" value="P:fatty acid elongation, polyunsaturated fatty acid"/>
    <property type="evidence" value="ECO:0007669"/>
    <property type="project" value="TreeGrafter"/>
</dbReference>
<dbReference type="EMBL" id="ATLV01018622">
    <property type="status" value="NOT_ANNOTATED_CDS"/>
    <property type="molecule type" value="Genomic_DNA"/>
</dbReference>
<dbReference type="EMBL" id="ATLV01018620">
    <property type="status" value="NOT_ANNOTATED_CDS"/>
    <property type="molecule type" value="Genomic_DNA"/>
</dbReference>
<dbReference type="GO" id="GO:0019367">
    <property type="term" value="P:fatty acid elongation, saturated fatty acid"/>
    <property type="evidence" value="ECO:0007669"/>
    <property type="project" value="TreeGrafter"/>
</dbReference>
<keyword evidence="5 10" id="KW-0276">Fatty acid metabolism</keyword>
<reference evidence="11 13" key="1">
    <citation type="journal article" date="2014" name="BMC Genomics">
        <title>Genome sequence of Anopheles sinensis provides insight into genetics basis of mosquito competence for malaria parasites.</title>
        <authorList>
            <person name="Zhou D."/>
            <person name="Zhang D."/>
            <person name="Ding G."/>
            <person name="Shi L."/>
            <person name="Hou Q."/>
            <person name="Ye Y."/>
            <person name="Xu Y."/>
            <person name="Zhou H."/>
            <person name="Xiong C."/>
            <person name="Li S."/>
            <person name="Yu J."/>
            <person name="Hong S."/>
            <person name="Yu X."/>
            <person name="Zou P."/>
            <person name="Chen C."/>
            <person name="Chang X."/>
            <person name="Wang W."/>
            <person name="Lv Y."/>
            <person name="Sun Y."/>
            <person name="Ma L."/>
            <person name="Shen B."/>
            <person name="Zhu C."/>
        </authorList>
    </citation>
    <scope>NUCLEOTIDE SEQUENCE [LARGE SCALE GENOMIC DNA]</scope>
</reference>
<evidence type="ECO:0000256" key="9">
    <source>
        <dbReference type="ARBA" id="ARBA00023160"/>
    </source>
</evidence>
<dbReference type="PANTHER" id="PTHR11157:SF164">
    <property type="entry name" value="ELONGATION OF VERY LONG CHAIN FATTY ACIDS PROTEIN"/>
    <property type="match status" value="1"/>
</dbReference>
<keyword evidence="7 10" id="KW-0443">Lipid metabolism</keyword>
<organism evidence="11">
    <name type="scientific">Anopheles sinensis</name>
    <name type="common">Mosquito</name>
    <dbReference type="NCBI Taxonomy" id="74873"/>
    <lineage>
        <taxon>Eukaryota</taxon>
        <taxon>Metazoa</taxon>
        <taxon>Ecdysozoa</taxon>
        <taxon>Arthropoda</taxon>
        <taxon>Hexapoda</taxon>
        <taxon>Insecta</taxon>
        <taxon>Pterygota</taxon>
        <taxon>Neoptera</taxon>
        <taxon>Endopterygota</taxon>
        <taxon>Diptera</taxon>
        <taxon>Nematocera</taxon>
        <taxon>Culicoidea</taxon>
        <taxon>Culicidae</taxon>
        <taxon>Anophelinae</taxon>
        <taxon>Anopheles</taxon>
    </lineage>
</organism>
<evidence type="ECO:0000313" key="13">
    <source>
        <dbReference type="Proteomes" id="UP000030765"/>
    </source>
</evidence>
<keyword evidence="4 10" id="KW-0812">Transmembrane</keyword>
<evidence type="ECO:0000313" key="11">
    <source>
        <dbReference type="EMBL" id="KFB43296.1"/>
    </source>
</evidence>
<dbReference type="EMBL" id="ATLV01018621">
    <property type="status" value="NOT_ANNOTATED_CDS"/>
    <property type="molecule type" value="Genomic_DNA"/>
</dbReference>
<dbReference type="GO" id="GO:0034625">
    <property type="term" value="P:fatty acid elongation, monounsaturated fatty acid"/>
    <property type="evidence" value="ECO:0007669"/>
    <property type="project" value="TreeGrafter"/>
</dbReference>
<evidence type="ECO:0000256" key="4">
    <source>
        <dbReference type="ARBA" id="ARBA00022692"/>
    </source>
</evidence>
<feature type="transmembrane region" description="Helical" evidence="10">
    <location>
        <begin position="248"/>
        <end position="268"/>
    </location>
</feature>
<evidence type="ECO:0000256" key="7">
    <source>
        <dbReference type="ARBA" id="ARBA00023098"/>
    </source>
</evidence>
<dbReference type="InterPro" id="IPR002076">
    <property type="entry name" value="ELO_fam"/>
</dbReference>
<keyword evidence="2 10" id="KW-0444">Lipid biosynthesis</keyword>
<dbReference type="GO" id="GO:0030148">
    <property type="term" value="P:sphingolipid biosynthetic process"/>
    <property type="evidence" value="ECO:0007669"/>
    <property type="project" value="TreeGrafter"/>
</dbReference>
<comment type="catalytic activity">
    <reaction evidence="10">
        <text>a very-long-chain acyl-CoA + malonyl-CoA + H(+) = a very-long-chain 3-oxoacyl-CoA + CO2 + CoA</text>
        <dbReference type="Rhea" id="RHEA:32727"/>
        <dbReference type="ChEBI" id="CHEBI:15378"/>
        <dbReference type="ChEBI" id="CHEBI:16526"/>
        <dbReference type="ChEBI" id="CHEBI:57287"/>
        <dbReference type="ChEBI" id="CHEBI:57384"/>
        <dbReference type="ChEBI" id="CHEBI:90725"/>
        <dbReference type="ChEBI" id="CHEBI:90736"/>
        <dbReference type="EC" id="2.3.1.199"/>
    </reaction>
</comment>
<dbReference type="EnsemblMetazoa" id="ASIC011082-RA">
    <property type="protein sequence ID" value="ASIC011082-PA"/>
    <property type="gene ID" value="ASIC011082"/>
</dbReference>
<dbReference type="AlphaFoldDB" id="A0A084VZA2"/>
<sequence>MDSNYTSGGNLGEVIHQQLDQWYTFLVDDLSDKRSENFPFLHSPLWPVSVLTVYFLLVFYWIPNFMRDRKPYDLRRLLVAYNVFQVVVCYCLIRQHYIKVGFEFNFIGRCTPKLPVTEYEHGLDAVYYGWLAMCLRMIEFIETVFFVLRKKQNQVSTLHVYHHISTFLIVWWSLKLSLSYQEMSIMVLNSIVHMIMYSYYFLSSFKPCQPFTNRIKPAITIIQLAQLVTMLVHVHAALQPSCAANKTIYTLHAVNLVILISLFTNFYIQTYVRKARKLKQN</sequence>
<feature type="transmembrane region" description="Helical" evidence="10">
    <location>
        <begin position="127"/>
        <end position="148"/>
    </location>
</feature>
<dbReference type="EMBL" id="KE525239">
    <property type="protein sequence ID" value="KFB43296.1"/>
    <property type="molecule type" value="Genomic_DNA"/>
</dbReference>
<dbReference type="VEuPathDB" id="VectorBase:ASIC011082"/>
<evidence type="ECO:0000256" key="6">
    <source>
        <dbReference type="ARBA" id="ARBA00022989"/>
    </source>
</evidence>
<dbReference type="EC" id="2.3.1.199" evidence="10"/>
<evidence type="ECO:0000256" key="8">
    <source>
        <dbReference type="ARBA" id="ARBA00023136"/>
    </source>
</evidence>
<keyword evidence="3 10" id="KW-0808">Transferase</keyword>
<keyword evidence="13" id="KW-1185">Reference proteome</keyword>
<dbReference type="GO" id="GO:0042761">
    <property type="term" value="P:very long-chain fatty acid biosynthetic process"/>
    <property type="evidence" value="ECO:0007669"/>
    <property type="project" value="TreeGrafter"/>
</dbReference>
<dbReference type="Pfam" id="PF01151">
    <property type="entry name" value="ELO"/>
    <property type="match status" value="1"/>
</dbReference>
<keyword evidence="9 10" id="KW-0275">Fatty acid biosynthesis</keyword>
<gene>
    <name evidence="11" type="ORF">ZHAS_00011082</name>
</gene>
<evidence type="ECO:0000313" key="12">
    <source>
        <dbReference type="EnsemblMetazoa" id="ASIC011082-PA"/>
    </source>
</evidence>
<dbReference type="STRING" id="74873.A0A084VZA2"/>
<comment type="similarity">
    <text evidence="10">Belongs to the ELO family.</text>
</comment>
<evidence type="ECO:0000256" key="3">
    <source>
        <dbReference type="ARBA" id="ARBA00022679"/>
    </source>
</evidence>
<dbReference type="GO" id="GO:0005789">
    <property type="term" value="C:endoplasmic reticulum membrane"/>
    <property type="evidence" value="ECO:0007669"/>
    <property type="project" value="TreeGrafter"/>
</dbReference>
<evidence type="ECO:0000256" key="5">
    <source>
        <dbReference type="ARBA" id="ARBA00022832"/>
    </source>
</evidence>
<feature type="transmembrane region" description="Helical" evidence="10">
    <location>
        <begin position="45"/>
        <end position="66"/>
    </location>
</feature>
<protein>
    <recommendedName>
        <fullName evidence="10">Elongation of very long chain fatty acids protein</fullName>
        <ecNumber evidence="10">2.3.1.199</ecNumber>
    </recommendedName>
    <alternativeName>
        <fullName evidence="10">Very-long-chain 3-oxoacyl-CoA synthase</fullName>
    </alternativeName>
</protein>
<evidence type="ECO:0000256" key="10">
    <source>
        <dbReference type="RuleBase" id="RU361115"/>
    </source>
</evidence>